<evidence type="ECO:0000313" key="3">
    <source>
        <dbReference type="EMBL" id="EEF60985.1"/>
    </source>
</evidence>
<dbReference type="SUPFAM" id="SSF52172">
    <property type="entry name" value="CheY-like"/>
    <property type="match status" value="1"/>
</dbReference>
<dbReference type="SMART" id="SM00448">
    <property type="entry name" value="REC"/>
    <property type="match status" value="1"/>
</dbReference>
<proteinExistence type="predicted"/>
<evidence type="ECO:0000313" key="4">
    <source>
        <dbReference type="Proteomes" id="UP000003688"/>
    </source>
</evidence>
<name>B9XGD4_PEDPL</name>
<dbReference type="AlphaFoldDB" id="B9XGD4"/>
<dbReference type="Proteomes" id="UP000003688">
    <property type="component" value="Unassembled WGS sequence"/>
</dbReference>
<dbReference type="PROSITE" id="PS50110">
    <property type="entry name" value="RESPONSE_REGULATORY"/>
    <property type="match status" value="1"/>
</dbReference>
<dbReference type="InterPro" id="IPR001789">
    <property type="entry name" value="Sig_transdc_resp-reg_receiver"/>
</dbReference>
<accession>B9XGD4</accession>
<dbReference type="InterPro" id="IPR011006">
    <property type="entry name" value="CheY-like_superfamily"/>
</dbReference>
<dbReference type="EMBL" id="ABOX02000012">
    <property type="protein sequence ID" value="EEF60985.1"/>
    <property type="molecule type" value="Genomic_DNA"/>
</dbReference>
<dbReference type="OrthoDB" id="192140at2"/>
<dbReference type="InterPro" id="IPR052893">
    <property type="entry name" value="TCS_response_regulator"/>
</dbReference>
<dbReference type="PANTHER" id="PTHR44520">
    <property type="entry name" value="RESPONSE REGULATOR RCP1-RELATED"/>
    <property type="match status" value="1"/>
</dbReference>
<sequence>MQPHVILIVDDLESDRRLLELAFQKSTQLRIGGLLENGEQTMDYLKGTGPYADREKYPFPEVVILNYRMPRISGVEVLEWLRTQALPPLKVMVISGSLDAENKRRVLELGAWCYFEKPMELTGWSEMARYVENILSGSEQG</sequence>
<organism evidence="3 4">
    <name type="scientific">Pedosphaera parvula (strain Ellin514)</name>
    <dbReference type="NCBI Taxonomy" id="320771"/>
    <lineage>
        <taxon>Bacteria</taxon>
        <taxon>Pseudomonadati</taxon>
        <taxon>Verrucomicrobiota</taxon>
        <taxon>Pedosphaerae</taxon>
        <taxon>Pedosphaerales</taxon>
        <taxon>Pedosphaeraceae</taxon>
        <taxon>Pedosphaera</taxon>
    </lineage>
</organism>
<dbReference type="RefSeq" id="WP_007414880.1">
    <property type="nucleotide sequence ID" value="NZ_ABOX02000012.1"/>
</dbReference>
<feature type="domain" description="Response regulatory" evidence="2">
    <location>
        <begin position="5"/>
        <end position="132"/>
    </location>
</feature>
<dbReference type="Gene3D" id="3.40.50.2300">
    <property type="match status" value="1"/>
</dbReference>
<dbReference type="Pfam" id="PF00072">
    <property type="entry name" value="Response_reg"/>
    <property type="match status" value="1"/>
</dbReference>
<protein>
    <submittedName>
        <fullName evidence="3">Response regulator receiver protein</fullName>
    </submittedName>
</protein>
<comment type="caution">
    <text evidence="1">Lacks conserved residue(s) required for the propagation of feature annotation.</text>
</comment>
<gene>
    <name evidence="3" type="ORF">Cflav_PD3702</name>
</gene>
<reference evidence="3 4" key="1">
    <citation type="journal article" date="2011" name="J. Bacteriol.">
        <title>Genome sequence of 'Pedosphaera parvula' Ellin514, an aerobic Verrucomicrobial isolate from pasture soil.</title>
        <authorList>
            <person name="Kant R."/>
            <person name="van Passel M.W."/>
            <person name="Sangwan P."/>
            <person name="Palva A."/>
            <person name="Lucas S."/>
            <person name="Copeland A."/>
            <person name="Lapidus A."/>
            <person name="Glavina Del Rio T."/>
            <person name="Dalin E."/>
            <person name="Tice H."/>
            <person name="Bruce D."/>
            <person name="Goodwin L."/>
            <person name="Pitluck S."/>
            <person name="Chertkov O."/>
            <person name="Larimer F.W."/>
            <person name="Land M.L."/>
            <person name="Hauser L."/>
            <person name="Brettin T.S."/>
            <person name="Detter J.C."/>
            <person name="Han S."/>
            <person name="de Vos W.M."/>
            <person name="Janssen P.H."/>
            <person name="Smidt H."/>
        </authorList>
    </citation>
    <scope>NUCLEOTIDE SEQUENCE [LARGE SCALE GENOMIC DNA]</scope>
    <source>
        <strain evidence="3 4">Ellin514</strain>
    </source>
</reference>
<dbReference type="GO" id="GO:0000160">
    <property type="term" value="P:phosphorelay signal transduction system"/>
    <property type="evidence" value="ECO:0007669"/>
    <property type="project" value="InterPro"/>
</dbReference>
<evidence type="ECO:0000256" key="1">
    <source>
        <dbReference type="PROSITE-ProRule" id="PRU00169"/>
    </source>
</evidence>
<evidence type="ECO:0000259" key="2">
    <source>
        <dbReference type="PROSITE" id="PS50110"/>
    </source>
</evidence>
<comment type="caution">
    <text evidence="3">The sequence shown here is derived from an EMBL/GenBank/DDBJ whole genome shotgun (WGS) entry which is preliminary data.</text>
</comment>
<dbReference type="PANTHER" id="PTHR44520:SF1">
    <property type="entry name" value="TWO-COMPONENT SYSTEM REGULATORY PROTEIN"/>
    <property type="match status" value="1"/>
</dbReference>
<keyword evidence="4" id="KW-1185">Reference proteome</keyword>
<dbReference type="STRING" id="320771.Cflav_PD3702"/>